<comment type="caution">
    <text evidence="1">The sequence shown here is derived from an EMBL/GenBank/DDBJ whole genome shotgun (WGS) entry which is preliminary data.</text>
</comment>
<gene>
    <name evidence="1" type="ORF">BDZ94DRAFT_1325066</name>
</gene>
<accession>A0A9P5XYV5</accession>
<dbReference type="Gene3D" id="3.80.10.10">
    <property type="entry name" value="Ribonuclease Inhibitor"/>
    <property type="match status" value="1"/>
</dbReference>
<dbReference type="AlphaFoldDB" id="A0A9P5XYV5"/>
<dbReference type="InterPro" id="IPR032675">
    <property type="entry name" value="LRR_dom_sf"/>
</dbReference>
<evidence type="ECO:0000313" key="2">
    <source>
        <dbReference type="Proteomes" id="UP000807353"/>
    </source>
</evidence>
<dbReference type="Proteomes" id="UP000807353">
    <property type="component" value="Unassembled WGS sequence"/>
</dbReference>
<reference evidence="1" key="1">
    <citation type="submission" date="2020-11" db="EMBL/GenBank/DDBJ databases">
        <authorList>
            <consortium name="DOE Joint Genome Institute"/>
            <person name="Ahrendt S."/>
            <person name="Riley R."/>
            <person name="Andreopoulos W."/>
            <person name="Labutti K."/>
            <person name="Pangilinan J."/>
            <person name="Ruiz-Duenas F.J."/>
            <person name="Barrasa J.M."/>
            <person name="Sanchez-Garcia M."/>
            <person name="Camarero S."/>
            <person name="Miyauchi S."/>
            <person name="Serrano A."/>
            <person name="Linde D."/>
            <person name="Babiker R."/>
            <person name="Drula E."/>
            <person name="Ayuso-Fernandez I."/>
            <person name="Pacheco R."/>
            <person name="Padilla G."/>
            <person name="Ferreira P."/>
            <person name="Barriuso J."/>
            <person name="Kellner H."/>
            <person name="Castanera R."/>
            <person name="Alfaro M."/>
            <person name="Ramirez L."/>
            <person name="Pisabarro A.G."/>
            <person name="Kuo A."/>
            <person name="Tritt A."/>
            <person name="Lipzen A."/>
            <person name="He G."/>
            <person name="Yan M."/>
            <person name="Ng V."/>
            <person name="Cullen D."/>
            <person name="Martin F."/>
            <person name="Rosso M.-N."/>
            <person name="Henrissat B."/>
            <person name="Hibbett D."/>
            <person name="Martinez A.T."/>
            <person name="Grigoriev I.V."/>
        </authorList>
    </citation>
    <scope>NUCLEOTIDE SEQUENCE</scope>
    <source>
        <strain evidence="1">CBS 247.69</strain>
    </source>
</reference>
<dbReference type="OrthoDB" id="3543113at2759"/>
<dbReference type="SUPFAM" id="SSF52047">
    <property type="entry name" value="RNI-like"/>
    <property type="match status" value="1"/>
</dbReference>
<name>A0A9P5XYV5_9AGAR</name>
<protein>
    <submittedName>
        <fullName evidence="1">Uncharacterized protein</fullName>
    </submittedName>
</protein>
<proteinExistence type="predicted"/>
<organism evidence="1 2">
    <name type="scientific">Collybia nuda</name>
    <dbReference type="NCBI Taxonomy" id="64659"/>
    <lineage>
        <taxon>Eukaryota</taxon>
        <taxon>Fungi</taxon>
        <taxon>Dikarya</taxon>
        <taxon>Basidiomycota</taxon>
        <taxon>Agaricomycotina</taxon>
        <taxon>Agaricomycetes</taxon>
        <taxon>Agaricomycetidae</taxon>
        <taxon>Agaricales</taxon>
        <taxon>Tricholomatineae</taxon>
        <taxon>Clitocybaceae</taxon>
        <taxon>Collybia</taxon>
    </lineage>
</organism>
<dbReference type="EMBL" id="MU150324">
    <property type="protein sequence ID" value="KAF9459087.1"/>
    <property type="molecule type" value="Genomic_DNA"/>
</dbReference>
<evidence type="ECO:0000313" key="1">
    <source>
        <dbReference type="EMBL" id="KAF9459087.1"/>
    </source>
</evidence>
<sequence>MYPALQVIDIINDILSKLVEDDEDKKANQKAGTVDKRNTKDLLSAALCCKRLTGPSLDHLWRHMDSILPLLKLLPGAIKSSGSIYITGSIDSQAIPLRVRQYAERILDLTYTIRGDSDFNLPHSSAWIRLSTLAGGLLPRLRSFKILYGPSTVNGIEKSLLLLPAILQCRTLKSISIDLPADLPKYGHALGSTLAIISDFNLDIMDLSLTGSSIDGYTDRLSSIKSLKSVTLKLLSGGLSTDILSSLSCLPNLSEITLDFPDTLTMAFIIGSHLFRSLTKLTLRGSPTLESSLSYIVAPQLQQLNLFCKSSQFSHSITKSRVNLGIYPDLQAMTVSWGTVSWGVNLSNRPIITNLSLNIPRLTDIRNFTLMSLDPNLCVTEEEIAATAAAWPHLTVLRIEHIVKPAHGPGLTSLGYFAKLCPQLSELSITLKEDFPLVNGGDPVSFHRLQRLDLQHTVVADHAHMARYIDGLFPNLLHFSLLSKEDCSLVSAIIFKACQPVRKDQKKRDMEVFALPLCPTSSKPLPKNSRVH</sequence>
<keyword evidence="2" id="KW-1185">Reference proteome</keyword>